<dbReference type="AlphaFoldDB" id="A0A6L9SQA4"/>
<feature type="transmembrane region" description="Helical" evidence="1">
    <location>
        <begin position="6"/>
        <end position="26"/>
    </location>
</feature>
<name>A0A6L9SQA4_9BIFI</name>
<keyword evidence="3" id="KW-1185">Reference proteome</keyword>
<accession>A0A6L9SQA4</accession>
<dbReference type="RefSeq" id="WP_163196367.1">
    <property type="nucleotide sequence ID" value="NZ_WHZV01000001.1"/>
</dbReference>
<evidence type="ECO:0008006" key="4">
    <source>
        <dbReference type="Google" id="ProtNLM"/>
    </source>
</evidence>
<keyword evidence="1" id="KW-0812">Transmembrane</keyword>
<evidence type="ECO:0000313" key="3">
    <source>
        <dbReference type="Proteomes" id="UP000483293"/>
    </source>
</evidence>
<dbReference type="Proteomes" id="UP000483293">
    <property type="component" value="Unassembled WGS sequence"/>
</dbReference>
<reference evidence="2 3" key="1">
    <citation type="submission" date="2019-10" db="EMBL/GenBank/DDBJ databases">
        <title>Bifidobacterium from non-human primates.</title>
        <authorList>
            <person name="Modesto M."/>
        </authorList>
    </citation>
    <scope>NUCLEOTIDE SEQUENCE [LARGE SCALE GENOMIC DNA]</scope>
    <source>
        <strain evidence="2 3">SMA15</strain>
    </source>
</reference>
<proteinExistence type="predicted"/>
<protein>
    <recommendedName>
        <fullName evidence="4">C4-dicarboxylate ABC transporter</fullName>
    </recommendedName>
</protein>
<sequence>MIDMLPALLWCVDVVLSMNIIGLCVIRGRLLSRYSGGVPRVSWPVTIAHVVSALLGLAPYLAYTWFADGGFDPDVRDFYAAYGWPSAAVVVILILVQLSCLYLQARRAMMSEMDARLRRARK</sequence>
<evidence type="ECO:0000313" key="2">
    <source>
        <dbReference type="EMBL" id="NEG54698.1"/>
    </source>
</evidence>
<gene>
    <name evidence="2" type="ORF">GFD21_02645</name>
</gene>
<organism evidence="2 3">
    <name type="scientific">Bifidobacterium platyrrhinorum</name>
    <dbReference type="NCBI Taxonomy" id="2661628"/>
    <lineage>
        <taxon>Bacteria</taxon>
        <taxon>Bacillati</taxon>
        <taxon>Actinomycetota</taxon>
        <taxon>Actinomycetes</taxon>
        <taxon>Bifidobacteriales</taxon>
        <taxon>Bifidobacteriaceae</taxon>
        <taxon>Bifidobacterium</taxon>
    </lineage>
</organism>
<keyword evidence="1" id="KW-0472">Membrane</keyword>
<dbReference type="EMBL" id="WHZV01000001">
    <property type="protein sequence ID" value="NEG54698.1"/>
    <property type="molecule type" value="Genomic_DNA"/>
</dbReference>
<comment type="caution">
    <text evidence="2">The sequence shown here is derived from an EMBL/GenBank/DDBJ whole genome shotgun (WGS) entry which is preliminary data.</text>
</comment>
<feature type="transmembrane region" description="Helical" evidence="1">
    <location>
        <begin position="47"/>
        <end position="66"/>
    </location>
</feature>
<feature type="transmembrane region" description="Helical" evidence="1">
    <location>
        <begin position="78"/>
        <end position="103"/>
    </location>
</feature>
<keyword evidence="1" id="KW-1133">Transmembrane helix</keyword>
<evidence type="ECO:0000256" key="1">
    <source>
        <dbReference type="SAM" id="Phobius"/>
    </source>
</evidence>